<dbReference type="InterPro" id="IPR050770">
    <property type="entry name" value="Intradiol_RC_Dioxygenase"/>
</dbReference>
<accession>A0A921NXS6</accession>
<keyword evidence="3 5" id="KW-0560">Oxidoreductase</keyword>
<evidence type="ECO:0000259" key="4">
    <source>
        <dbReference type="Pfam" id="PF00775"/>
    </source>
</evidence>
<dbReference type="Proteomes" id="UP000698242">
    <property type="component" value="Unassembled WGS sequence"/>
</dbReference>
<keyword evidence="6" id="KW-1185">Reference proteome</keyword>
<dbReference type="OrthoDB" id="9805815at2"/>
<comment type="similarity">
    <text evidence="1">Belongs to the intradiol ring-cleavage dioxygenase family.</text>
</comment>
<reference evidence="5" key="1">
    <citation type="submission" date="2013-03" db="EMBL/GenBank/DDBJ databases">
        <title>Genome Sequence of the Profundibacterium mesophilum strain KAUST100406-0324T from Red Sea, a novel genus in the family Rhodobacteraceae.</title>
        <authorList>
            <person name="Essack M."/>
            <person name="Alam I."/>
            <person name="Lafi F."/>
            <person name="Alawi W."/>
            <person name="Kamanu F."/>
            <person name="Al-Suwailem A."/>
            <person name="Lee O.O."/>
            <person name="Xu Y."/>
            <person name="Bajic V."/>
            <person name="Qian P.-Y."/>
            <person name="Archer J."/>
        </authorList>
    </citation>
    <scope>NUCLEOTIDE SEQUENCE</scope>
    <source>
        <strain evidence="5">KAUST100406-0324</strain>
    </source>
</reference>
<dbReference type="EC" id="1.13.11.3" evidence="5"/>
<dbReference type="PANTHER" id="PTHR33711:SF9">
    <property type="entry name" value="PROTOCATECHUATE 3,4-DIOXYGENASE ALPHA CHAIN"/>
    <property type="match status" value="1"/>
</dbReference>
<evidence type="ECO:0000256" key="2">
    <source>
        <dbReference type="ARBA" id="ARBA00022964"/>
    </source>
</evidence>
<dbReference type="SUPFAM" id="SSF49482">
    <property type="entry name" value="Aromatic compound dioxygenase"/>
    <property type="match status" value="1"/>
</dbReference>
<comment type="caution">
    <text evidence="5">The sequence shown here is derived from an EMBL/GenBank/DDBJ whole genome shotgun (WGS) entry which is preliminary data.</text>
</comment>
<feature type="domain" description="Intradiol ring-cleavage dioxygenases" evidence="4">
    <location>
        <begin position="47"/>
        <end position="183"/>
    </location>
</feature>
<dbReference type="RefSeq" id="WP_159964394.1">
    <property type="nucleotide sequence ID" value="NZ_APKE01000013.1"/>
</dbReference>
<dbReference type="GO" id="GO:0018578">
    <property type="term" value="F:protocatechuate 3,4-dioxygenase activity"/>
    <property type="evidence" value="ECO:0007669"/>
    <property type="project" value="UniProtKB-EC"/>
</dbReference>
<evidence type="ECO:0000256" key="1">
    <source>
        <dbReference type="ARBA" id="ARBA00007825"/>
    </source>
</evidence>
<dbReference type="InterPro" id="IPR000627">
    <property type="entry name" value="Intradiol_dOase_C"/>
</dbReference>
<keyword evidence="2" id="KW-0223">Dioxygenase</keyword>
<dbReference type="InterPro" id="IPR012786">
    <property type="entry name" value="Protocat_dOase_a"/>
</dbReference>
<proteinExistence type="inferred from homology"/>
<dbReference type="GO" id="GO:0008199">
    <property type="term" value="F:ferric iron binding"/>
    <property type="evidence" value="ECO:0007669"/>
    <property type="project" value="InterPro"/>
</dbReference>
<dbReference type="Pfam" id="PF00775">
    <property type="entry name" value="Dioxygenase_C"/>
    <property type="match status" value="1"/>
</dbReference>
<evidence type="ECO:0000313" key="5">
    <source>
        <dbReference type="EMBL" id="KAF0676689.1"/>
    </source>
</evidence>
<dbReference type="InterPro" id="IPR015889">
    <property type="entry name" value="Intradiol_dOase_core"/>
</dbReference>
<dbReference type="PANTHER" id="PTHR33711">
    <property type="entry name" value="DIOXYGENASE, PUTATIVE (AFU_ORTHOLOGUE AFUA_2G02910)-RELATED"/>
    <property type="match status" value="1"/>
</dbReference>
<protein>
    <submittedName>
        <fullName evidence="5">Protocatechuate 34-dioxygenase alpha chain</fullName>
        <ecNumber evidence="5">1.13.11.3</ecNumber>
    </submittedName>
</protein>
<dbReference type="Gene3D" id="2.60.130.10">
    <property type="entry name" value="Aromatic compound dioxygenase"/>
    <property type="match status" value="1"/>
</dbReference>
<sequence>MTDANRPLPETPSQTAGPYLHIGLAPRLAGIDGPCAALGSPGAEPDLPGPRIRVSGTITDGAGAPVGDALLEVWQADADGRHAAGGFRGWFRVAPDARTGAFQFETLRPGAVDAPGLAGSAPHLSLWIIARGINTGLATRLYFADAAEANAGDPVLARVPLERRASLMARPGPFGYHFDIRLQGPDETVFFDF</sequence>
<evidence type="ECO:0000256" key="3">
    <source>
        <dbReference type="ARBA" id="ARBA00023002"/>
    </source>
</evidence>
<organism evidence="5 6">
    <name type="scientific">Profundibacterium mesophilum KAUST100406-0324</name>
    <dbReference type="NCBI Taxonomy" id="1037889"/>
    <lineage>
        <taxon>Bacteria</taxon>
        <taxon>Pseudomonadati</taxon>
        <taxon>Pseudomonadota</taxon>
        <taxon>Alphaproteobacteria</taxon>
        <taxon>Rhodobacterales</taxon>
        <taxon>Roseobacteraceae</taxon>
        <taxon>Profundibacterium</taxon>
    </lineage>
</organism>
<gene>
    <name evidence="5" type="primary">pcaG</name>
    <name evidence="5" type="ORF">PMES_00980</name>
</gene>
<name>A0A921NXS6_9RHOB</name>
<dbReference type="EMBL" id="APKE01000013">
    <property type="protein sequence ID" value="KAF0676689.1"/>
    <property type="molecule type" value="Genomic_DNA"/>
</dbReference>
<dbReference type="NCBIfam" id="TIGR02423">
    <property type="entry name" value="protocat_alph"/>
    <property type="match status" value="1"/>
</dbReference>
<evidence type="ECO:0000313" key="6">
    <source>
        <dbReference type="Proteomes" id="UP000698242"/>
    </source>
</evidence>
<dbReference type="AlphaFoldDB" id="A0A921NXS6"/>